<gene>
    <name evidence="4" type="ORF">NA57DRAFT_63237</name>
</gene>
<evidence type="ECO:0000256" key="3">
    <source>
        <dbReference type="SAM" id="Phobius"/>
    </source>
</evidence>
<proteinExistence type="predicted"/>
<feature type="transmembrane region" description="Helical" evidence="3">
    <location>
        <begin position="336"/>
        <end position="359"/>
    </location>
</feature>
<organism evidence="4 5">
    <name type="scientific">Rhizodiscina lignyota</name>
    <dbReference type="NCBI Taxonomy" id="1504668"/>
    <lineage>
        <taxon>Eukaryota</taxon>
        <taxon>Fungi</taxon>
        <taxon>Dikarya</taxon>
        <taxon>Ascomycota</taxon>
        <taxon>Pezizomycotina</taxon>
        <taxon>Dothideomycetes</taxon>
        <taxon>Pleosporomycetidae</taxon>
        <taxon>Aulographales</taxon>
        <taxon>Rhizodiscinaceae</taxon>
        <taxon>Rhizodiscina</taxon>
    </lineage>
</organism>
<dbReference type="PANTHER" id="PTHR42910">
    <property type="entry name" value="TRANSPORTER SCO4007-RELATED"/>
    <property type="match status" value="1"/>
</dbReference>
<dbReference type="Gene3D" id="1.20.1250.20">
    <property type="entry name" value="MFS general substrate transporter like domains"/>
    <property type="match status" value="1"/>
</dbReference>
<feature type="transmembrane region" description="Helical" evidence="3">
    <location>
        <begin position="108"/>
        <end position="127"/>
    </location>
</feature>
<dbReference type="GO" id="GO:0016020">
    <property type="term" value="C:membrane"/>
    <property type="evidence" value="ECO:0007669"/>
    <property type="project" value="UniProtKB-SubCell"/>
</dbReference>
<dbReference type="CDD" id="cd17324">
    <property type="entry name" value="MFS_NepI_like"/>
    <property type="match status" value="1"/>
</dbReference>
<feature type="transmembrane region" description="Helical" evidence="3">
    <location>
        <begin position="162"/>
        <end position="183"/>
    </location>
</feature>
<keyword evidence="3" id="KW-1133">Transmembrane helix</keyword>
<evidence type="ECO:0000256" key="2">
    <source>
        <dbReference type="SAM" id="MobiDB-lite"/>
    </source>
</evidence>
<evidence type="ECO:0000256" key="1">
    <source>
        <dbReference type="ARBA" id="ARBA00004141"/>
    </source>
</evidence>
<feature type="compositionally biased region" description="Polar residues" evidence="2">
    <location>
        <begin position="11"/>
        <end position="22"/>
    </location>
</feature>
<feature type="transmembrane region" description="Helical" evidence="3">
    <location>
        <begin position="365"/>
        <end position="389"/>
    </location>
</feature>
<comment type="caution">
    <text evidence="4">The sequence shown here is derived from an EMBL/GenBank/DDBJ whole genome shotgun (WGS) entry which is preliminary data.</text>
</comment>
<feature type="transmembrane region" description="Helical" evidence="3">
    <location>
        <begin position="427"/>
        <end position="447"/>
    </location>
</feature>
<dbReference type="PANTHER" id="PTHR42910:SF1">
    <property type="entry name" value="MAJOR FACILITATOR SUPERFAMILY (MFS) PROFILE DOMAIN-CONTAINING PROTEIN"/>
    <property type="match status" value="1"/>
</dbReference>
<dbReference type="EMBL" id="ML978121">
    <property type="protein sequence ID" value="KAF2105029.1"/>
    <property type="molecule type" value="Genomic_DNA"/>
</dbReference>
<feature type="region of interest" description="Disordered" evidence="2">
    <location>
        <begin position="1"/>
        <end position="39"/>
    </location>
</feature>
<protein>
    <submittedName>
        <fullName evidence="4">MFS general substrate transporter</fullName>
    </submittedName>
</protein>
<comment type="subcellular location">
    <subcellularLocation>
        <location evidence="1">Membrane</location>
        <topology evidence="1">Multi-pass membrane protein</topology>
    </subcellularLocation>
</comment>
<feature type="transmembrane region" description="Helical" evidence="3">
    <location>
        <begin position="190"/>
        <end position="210"/>
    </location>
</feature>
<keyword evidence="5" id="KW-1185">Reference proteome</keyword>
<evidence type="ECO:0000313" key="4">
    <source>
        <dbReference type="EMBL" id="KAF2105029.1"/>
    </source>
</evidence>
<dbReference type="InterPro" id="IPR036259">
    <property type="entry name" value="MFS_trans_sf"/>
</dbReference>
<keyword evidence="3" id="KW-0472">Membrane</keyword>
<feature type="transmembrane region" description="Helical" evidence="3">
    <location>
        <begin position="222"/>
        <end position="245"/>
    </location>
</feature>
<reference evidence="4" key="1">
    <citation type="journal article" date="2020" name="Stud. Mycol.">
        <title>101 Dothideomycetes genomes: a test case for predicting lifestyles and emergence of pathogens.</title>
        <authorList>
            <person name="Haridas S."/>
            <person name="Albert R."/>
            <person name="Binder M."/>
            <person name="Bloem J."/>
            <person name="Labutti K."/>
            <person name="Salamov A."/>
            <person name="Andreopoulos B."/>
            <person name="Baker S."/>
            <person name="Barry K."/>
            <person name="Bills G."/>
            <person name="Bluhm B."/>
            <person name="Cannon C."/>
            <person name="Castanera R."/>
            <person name="Culley D."/>
            <person name="Daum C."/>
            <person name="Ezra D."/>
            <person name="Gonzalez J."/>
            <person name="Henrissat B."/>
            <person name="Kuo A."/>
            <person name="Liang C."/>
            <person name="Lipzen A."/>
            <person name="Lutzoni F."/>
            <person name="Magnuson J."/>
            <person name="Mondo S."/>
            <person name="Nolan M."/>
            <person name="Ohm R."/>
            <person name="Pangilinan J."/>
            <person name="Park H.-J."/>
            <person name="Ramirez L."/>
            <person name="Alfaro M."/>
            <person name="Sun H."/>
            <person name="Tritt A."/>
            <person name="Yoshinaga Y."/>
            <person name="Zwiers L.-H."/>
            <person name="Turgeon B."/>
            <person name="Goodwin S."/>
            <person name="Spatafora J."/>
            <person name="Crous P."/>
            <person name="Grigoriev I."/>
        </authorList>
    </citation>
    <scope>NUCLEOTIDE SEQUENCE</scope>
    <source>
        <strain evidence="4">CBS 133067</strain>
    </source>
</reference>
<feature type="transmembrane region" description="Helical" evidence="3">
    <location>
        <begin position="134"/>
        <end position="156"/>
    </location>
</feature>
<evidence type="ECO:0000313" key="5">
    <source>
        <dbReference type="Proteomes" id="UP000799772"/>
    </source>
</evidence>
<dbReference type="Pfam" id="PF07690">
    <property type="entry name" value="MFS_1"/>
    <property type="match status" value="1"/>
</dbReference>
<dbReference type="OrthoDB" id="2105912at2759"/>
<feature type="transmembrane region" description="Helical" evidence="3">
    <location>
        <begin position="266"/>
        <end position="293"/>
    </location>
</feature>
<feature type="transmembrane region" description="Helical" evidence="3">
    <location>
        <begin position="401"/>
        <end position="421"/>
    </location>
</feature>
<dbReference type="SUPFAM" id="SSF103473">
    <property type="entry name" value="MFS general substrate transporter"/>
    <property type="match status" value="1"/>
</dbReference>
<dbReference type="InterPro" id="IPR011701">
    <property type="entry name" value="MFS"/>
</dbReference>
<dbReference type="AlphaFoldDB" id="A0A9P4IPU1"/>
<sequence length="500" mass="54341">MNEMQPLSPRKTASTQIGTSPSKDLAATSNSDNSDGPSSVSSRILAIIFFVPPWCRWDAANPPKFRTWHNVLFALAGGCTVANLYYNHPILNVLAQDFHTSQAGVSKIPTLMQAGYATGLVLILPLGDMMPIRPITLGCIGFTAILWIGLCTTNIFPSFLALSYITAITTVTPQIMLPLVAGLASPENRAVSIAMVSSGNALGIVIARITSGVVTSFISWRYIYWLGLGLQVMILVLLWLFMPNYPFGKSYMDALWTMVLLLRKHAILVQCCIMSLCTSVTFTCYWTTLTFLLSSPQYPYSLPPYKIGLFGLIGITSIVLNPFYGKYVVGKLRVPLYAIVLGLCINLVGTIIGTVVGPISIAGPIIQGLLLDASFQIVGIAHRMAIYYVEPGASRNRINTAFMLVTFFGQIMGTSAGNKIYETYGGWRASGALSIGALVFALFIAGIRGPHEKRWVGWGGGWGVKDTKEVEEDAGRVDIESGVYIEEDNSRESEEVTVQS</sequence>
<keyword evidence="3" id="KW-0812">Transmembrane</keyword>
<dbReference type="GO" id="GO:0022857">
    <property type="term" value="F:transmembrane transporter activity"/>
    <property type="evidence" value="ECO:0007669"/>
    <property type="project" value="InterPro"/>
</dbReference>
<feature type="transmembrane region" description="Helical" evidence="3">
    <location>
        <begin position="71"/>
        <end position="88"/>
    </location>
</feature>
<feature type="compositionally biased region" description="Low complexity" evidence="2">
    <location>
        <begin position="29"/>
        <end position="39"/>
    </location>
</feature>
<feature type="transmembrane region" description="Helical" evidence="3">
    <location>
        <begin position="305"/>
        <end position="324"/>
    </location>
</feature>
<accession>A0A9P4IPU1</accession>
<name>A0A9P4IPU1_9PEZI</name>
<dbReference type="Proteomes" id="UP000799772">
    <property type="component" value="Unassembled WGS sequence"/>
</dbReference>